<dbReference type="InterPro" id="IPR002562">
    <property type="entry name" value="3'-5'_exonuclease_dom"/>
</dbReference>
<proteinExistence type="predicted"/>
<dbReference type="InterPro" id="IPR012337">
    <property type="entry name" value="RNaseH-like_sf"/>
</dbReference>
<dbReference type="GO" id="GO:0008408">
    <property type="term" value="F:3'-5' exonuclease activity"/>
    <property type="evidence" value="ECO:0000318"/>
    <property type="project" value="GO_Central"/>
</dbReference>
<dbReference type="Gene3D" id="3.30.420.10">
    <property type="entry name" value="Ribonuclease H-like superfamily/Ribonuclease H"/>
    <property type="match status" value="1"/>
</dbReference>
<dbReference type="InterPro" id="IPR051132">
    <property type="entry name" value="3-5_Exonuclease_domain"/>
</dbReference>
<dbReference type="InterPro" id="IPR036397">
    <property type="entry name" value="RNaseH_sf"/>
</dbReference>
<dbReference type="EMBL" id="AYRZ02000001">
    <property type="protein sequence ID" value="PHT95986.1"/>
    <property type="molecule type" value="Genomic_DNA"/>
</dbReference>
<evidence type="ECO:0000256" key="2">
    <source>
        <dbReference type="ARBA" id="ARBA00022801"/>
    </source>
</evidence>
<dbReference type="Proteomes" id="UP000222542">
    <property type="component" value="Unassembled WGS sequence"/>
</dbReference>
<dbReference type="PANTHER" id="PTHR13620:SF117">
    <property type="entry name" value="WERNER SYNDROME-LIKE EXONUCLEASE"/>
    <property type="match status" value="1"/>
</dbReference>
<comment type="caution">
    <text evidence="4">The sequence shown here is derived from an EMBL/GenBank/DDBJ whole genome shotgun (WGS) entry which is preliminary data.</text>
</comment>
<dbReference type="SUPFAM" id="SSF53098">
    <property type="entry name" value="Ribonuclease H-like"/>
    <property type="match status" value="1"/>
</dbReference>
<evidence type="ECO:0000256" key="1">
    <source>
        <dbReference type="ARBA" id="ARBA00022722"/>
    </source>
</evidence>
<keyword evidence="2" id="KW-0378">Hydrolase</keyword>
<dbReference type="Pfam" id="PF01612">
    <property type="entry name" value="DNA_pol_A_exo1"/>
    <property type="match status" value="1"/>
</dbReference>
<accession>A0A2G3AP29</accession>
<dbReference type="Gramene" id="PHT95986">
    <property type="protein sequence ID" value="PHT95986"/>
    <property type="gene ID" value="T459_03868"/>
</dbReference>
<keyword evidence="1" id="KW-0540">Nuclease</keyword>
<reference evidence="4 5" key="2">
    <citation type="journal article" date="2017" name="Genome Biol.">
        <title>New reference genome sequences of hot pepper reveal the massive evolution of plant disease-resistance genes by retroduplication.</title>
        <authorList>
            <person name="Kim S."/>
            <person name="Park J."/>
            <person name="Yeom S.I."/>
            <person name="Kim Y.M."/>
            <person name="Seo E."/>
            <person name="Kim K.T."/>
            <person name="Kim M.S."/>
            <person name="Lee J.M."/>
            <person name="Cheong K."/>
            <person name="Shin H.S."/>
            <person name="Kim S.B."/>
            <person name="Han K."/>
            <person name="Lee J."/>
            <person name="Park M."/>
            <person name="Lee H.A."/>
            <person name="Lee H.Y."/>
            <person name="Lee Y."/>
            <person name="Oh S."/>
            <person name="Lee J.H."/>
            <person name="Choi E."/>
            <person name="Choi E."/>
            <person name="Lee S.E."/>
            <person name="Jeon J."/>
            <person name="Kim H."/>
            <person name="Choi G."/>
            <person name="Song H."/>
            <person name="Lee J."/>
            <person name="Lee S.C."/>
            <person name="Kwon J.K."/>
            <person name="Lee H.Y."/>
            <person name="Koo N."/>
            <person name="Hong Y."/>
            <person name="Kim R.W."/>
            <person name="Kang W.H."/>
            <person name="Huh J.H."/>
            <person name="Kang B.C."/>
            <person name="Yang T.J."/>
            <person name="Lee Y.H."/>
            <person name="Bennetzen J.L."/>
            <person name="Choi D."/>
        </authorList>
    </citation>
    <scope>NUCLEOTIDE SEQUENCE [LARGE SCALE GENOMIC DNA]</scope>
    <source>
        <strain evidence="5">cv. CM334</strain>
    </source>
</reference>
<dbReference type="AlphaFoldDB" id="A0A2G3AP29"/>
<protein>
    <recommendedName>
        <fullName evidence="3">3'-5' exonuclease domain-containing protein</fullName>
    </recommendedName>
</protein>
<dbReference type="GO" id="GO:0005737">
    <property type="term" value="C:cytoplasm"/>
    <property type="evidence" value="ECO:0000318"/>
    <property type="project" value="GO_Central"/>
</dbReference>
<dbReference type="GO" id="GO:0006139">
    <property type="term" value="P:nucleobase-containing compound metabolic process"/>
    <property type="evidence" value="ECO:0007669"/>
    <property type="project" value="InterPro"/>
</dbReference>
<dbReference type="PANTHER" id="PTHR13620">
    <property type="entry name" value="3-5 EXONUCLEASE"/>
    <property type="match status" value="1"/>
</dbReference>
<reference evidence="4 5" key="1">
    <citation type="journal article" date="2014" name="Nat. Genet.">
        <title>Genome sequence of the hot pepper provides insights into the evolution of pungency in Capsicum species.</title>
        <authorList>
            <person name="Kim S."/>
            <person name="Park M."/>
            <person name="Yeom S.I."/>
            <person name="Kim Y.M."/>
            <person name="Lee J.M."/>
            <person name="Lee H.A."/>
            <person name="Seo E."/>
            <person name="Choi J."/>
            <person name="Cheong K."/>
            <person name="Kim K.T."/>
            <person name="Jung K."/>
            <person name="Lee G.W."/>
            <person name="Oh S.K."/>
            <person name="Bae C."/>
            <person name="Kim S.B."/>
            <person name="Lee H.Y."/>
            <person name="Kim S.Y."/>
            <person name="Kim M.S."/>
            <person name="Kang B.C."/>
            <person name="Jo Y.D."/>
            <person name="Yang H.B."/>
            <person name="Jeong H.J."/>
            <person name="Kang W.H."/>
            <person name="Kwon J.K."/>
            <person name="Shin C."/>
            <person name="Lim J.Y."/>
            <person name="Park J.H."/>
            <person name="Huh J.H."/>
            <person name="Kim J.S."/>
            <person name="Kim B.D."/>
            <person name="Cohen O."/>
            <person name="Paran I."/>
            <person name="Suh M.C."/>
            <person name="Lee S.B."/>
            <person name="Kim Y.K."/>
            <person name="Shin Y."/>
            <person name="Noh S.J."/>
            <person name="Park J."/>
            <person name="Seo Y.S."/>
            <person name="Kwon S.Y."/>
            <person name="Kim H.A."/>
            <person name="Park J.M."/>
            <person name="Kim H.J."/>
            <person name="Choi S.B."/>
            <person name="Bosland P.W."/>
            <person name="Reeves G."/>
            <person name="Jo S.H."/>
            <person name="Lee B.W."/>
            <person name="Cho H.T."/>
            <person name="Choi H.S."/>
            <person name="Lee M.S."/>
            <person name="Yu Y."/>
            <person name="Do Choi Y."/>
            <person name="Park B.S."/>
            <person name="van Deynze A."/>
            <person name="Ashrafi H."/>
            <person name="Hill T."/>
            <person name="Kim W.T."/>
            <person name="Pai H.S."/>
            <person name="Ahn H.K."/>
            <person name="Yeam I."/>
            <person name="Giovannoni J.J."/>
            <person name="Rose J.K."/>
            <person name="Sorensen I."/>
            <person name="Lee S.J."/>
            <person name="Kim R.W."/>
            <person name="Choi I.Y."/>
            <person name="Choi B.S."/>
            <person name="Lim J.S."/>
            <person name="Lee Y.H."/>
            <person name="Choi D."/>
        </authorList>
    </citation>
    <scope>NUCLEOTIDE SEQUENCE [LARGE SCALE GENOMIC DNA]</scope>
    <source>
        <strain evidence="5">cv. CM334</strain>
    </source>
</reference>
<evidence type="ECO:0000313" key="4">
    <source>
        <dbReference type="EMBL" id="PHT95986.1"/>
    </source>
</evidence>
<sequence>MHESKVTVTKNSTVVNDWILQTVHAHHRRLHKLLVGLDIEWLPARTVTLSRSSSSAYCSNSYTKTQFQDSEVQVCWGRGERLFVANTVELNGLELSVYGEEVYGKMGLKRMAKEVLGKVMEKPLNVTLSKWDAEELVHEQVEYAAIDAFVSFELGKNCSI</sequence>
<evidence type="ECO:0000259" key="3">
    <source>
        <dbReference type="Pfam" id="PF01612"/>
    </source>
</evidence>
<feature type="domain" description="3'-5' exonuclease" evidence="3">
    <location>
        <begin position="106"/>
        <end position="155"/>
    </location>
</feature>
<evidence type="ECO:0000313" key="5">
    <source>
        <dbReference type="Proteomes" id="UP000222542"/>
    </source>
</evidence>
<dbReference type="STRING" id="4072.A0A2G3AP29"/>
<name>A0A2G3AP29_CAPAN</name>
<dbReference type="GO" id="GO:0003676">
    <property type="term" value="F:nucleic acid binding"/>
    <property type="evidence" value="ECO:0007669"/>
    <property type="project" value="InterPro"/>
</dbReference>
<organism evidence="4 5">
    <name type="scientific">Capsicum annuum</name>
    <name type="common">Capsicum pepper</name>
    <dbReference type="NCBI Taxonomy" id="4072"/>
    <lineage>
        <taxon>Eukaryota</taxon>
        <taxon>Viridiplantae</taxon>
        <taxon>Streptophyta</taxon>
        <taxon>Embryophyta</taxon>
        <taxon>Tracheophyta</taxon>
        <taxon>Spermatophyta</taxon>
        <taxon>Magnoliopsida</taxon>
        <taxon>eudicotyledons</taxon>
        <taxon>Gunneridae</taxon>
        <taxon>Pentapetalae</taxon>
        <taxon>asterids</taxon>
        <taxon>lamiids</taxon>
        <taxon>Solanales</taxon>
        <taxon>Solanaceae</taxon>
        <taxon>Solanoideae</taxon>
        <taxon>Capsiceae</taxon>
        <taxon>Capsicum</taxon>
    </lineage>
</organism>
<dbReference type="GO" id="GO:0005634">
    <property type="term" value="C:nucleus"/>
    <property type="evidence" value="ECO:0000318"/>
    <property type="project" value="GO_Central"/>
</dbReference>
<keyword evidence="5" id="KW-1185">Reference proteome</keyword>
<gene>
    <name evidence="4" type="ORF">T459_03868</name>
</gene>